<reference evidence="2" key="1">
    <citation type="submission" date="2020-10" db="EMBL/GenBank/DDBJ databases">
        <authorList>
            <person name="Han B."/>
            <person name="Lu T."/>
            <person name="Zhao Q."/>
            <person name="Huang X."/>
            <person name="Zhao Y."/>
        </authorList>
    </citation>
    <scope>NUCLEOTIDE SEQUENCE</scope>
</reference>
<feature type="region of interest" description="Disordered" evidence="1">
    <location>
        <begin position="480"/>
        <end position="507"/>
    </location>
</feature>
<evidence type="ECO:0000313" key="2">
    <source>
        <dbReference type="EMBL" id="CAD6247485.1"/>
    </source>
</evidence>
<keyword evidence="3" id="KW-1185">Reference proteome</keyword>
<evidence type="ECO:0000256" key="1">
    <source>
        <dbReference type="SAM" id="MobiDB-lite"/>
    </source>
</evidence>
<organism evidence="2 3">
    <name type="scientific">Miscanthus lutarioriparius</name>
    <dbReference type="NCBI Taxonomy" id="422564"/>
    <lineage>
        <taxon>Eukaryota</taxon>
        <taxon>Viridiplantae</taxon>
        <taxon>Streptophyta</taxon>
        <taxon>Embryophyta</taxon>
        <taxon>Tracheophyta</taxon>
        <taxon>Spermatophyta</taxon>
        <taxon>Magnoliopsida</taxon>
        <taxon>Liliopsida</taxon>
        <taxon>Poales</taxon>
        <taxon>Poaceae</taxon>
        <taxon>PACMAD clade</taxon>
        <taxon>Panicoideae</taxon>
        <taxon>Andropogonodae</taxon>
        <taxon>Andropogoneae</taxon>
        <taxon>Saccharinae</taxon>
        <taxon>Miscanthus</taxon>
    </lineage>
</organism>
<name>A0A811PN51_9POAL</name>
<sequence>MTEGVAGDDTRRLYGNAFAGSTSDGWGYSCQGPREVIPIVAGEVSARGIETGEPSETQRGLCVLDRCGRRRGRTGKLASHFLLASCDLDEINKLTLAATPSSVHPSYVQVVHAGMVSPGVGGVGNDGAGVGGRGYGTGRGGRRTGGGGGAARGGRHGYSVSLVYQEVSSQQPMPNPQIPTRQLVNQQQYMSQAPPVMTMSSTALPGMGINQQQGVIVDPQQLKGTGTGAEQGVNAGSQILKGSSSAGGPTDVQVENSVGDLAKMTRFNAEMKEGVMTLKFQEFKEDEEYFGHALPVVWMRVLNLLTILREYLVLWALGTLFGVTQDVDMVTTRASSFGRFAVAVLDLEAIPTNLDVIIGNQYFQLLFEVEPYLPNIRLRSIWNTKNNGNEDHGSGAPKDSEMEEAQNHGKVINSGASAASAVVSSNSGKEANNPEVHMDVDLEEYDLLDEENDLSDAVRDFVGVKKGHLVDVRVAASLVPSGSSAPARMQQSSSQLSRSGGKLVSGNLLKGKEKGQQQPPLAGIQASTGLGAASWGSQKIHNQQPSTLVGESFEASKRNADVADVHSLEKAEKRVAIKNLEDPQDVEQERLKPSYVGNSIDKECESEEDEVDPDTSTIDRLCGDLTEEVMDDSNVSVDGVLVDIPIKVAKNKKFNKLLNRKASAKKKLFQ</sequence>
<feature type="compositionally biased region" description="Low complexity" evidence="1">
    <location>
        <begin position="490"/>
        <end position="499"/>
    </location>
</feature>
<feature type="compositionally biased region" description="Gly residues" evidence="1">
    <location>
        <begin position="134"/>
        <end position="152"/>
    </location>
</feature>
<feature type="region of interest" description="Disordered" evidence="1">
    <location>
        <begin position="387"/>
        <end position="407"/>
    </location>
</feature>
<evidence type="ECO:0008006" key="4">
    <source>
        <dbReference type="Google" id="ProtNLM"/>
    </source>
</evidence>
<gene>
    <name evidence="2" type="ORF">NCGR_LOCUS31677</name>
</gene>
<comment type="caution">
    <text evidence="2">The sequence shown here is derived from an EMBL/GenBank/DDBJ whole genome shotgun (WGS) entry which is preliminary data.</text>
</comment>
<dbReference type="EMBL" id="CAJGYO010000007">
    <property type="protein sequence ID" value="CAD6247485.1"/>
    <property type="molecule type" value="Genomic_DNA"/>
</dbReference>
<dbReference type="Proteomes" id="UP000604825">
    <property type="component" value="Unassembled WGS sequence"/>
</dbReference>
<feature type="region of interest" description="Disordered" evidence="1">
    <location>
        <begin position="134"/>
        <end position="153"/>
    </location>
</feature>
<proteinExistence type="predicted"/>
<dbReference type="AlphaFoldDB" id="A0A811PN51"/>
<accession>A0A811PN51</accession>
<evidence type="ECO:0000313" key="3">
    <source>
        <dbReference type="Proteomes" id="UP000604825"/>
    </source>
</evidence>
<dbReference type="PANTHER" id="PTHR33170:SF40">
    <property type="entry name" value="OS04G0557100 PROTEIN"/>
    <property type="match status" value="1"/>
</dbReference>
<dbReference type="PANTHER" id="PTHR33170">
    <property type="entry name" value="DUF4283 DOMAIN-CONTAINING PROTEIN-RELATED"/>
    <property type="match status" value="1"/>
</dbReference>
<protein>
    <recommendedName>
        <fullName evidence="4">DUF4283 domain-containing protein</fullName>
    </recommendedName>
</protein>